<evidence type="ECO:0000256" key="3">
    <source>
        <dbReference type="ARBA" id="ARBA00022729"/>
    </source>
</evidence>
<sequence length="1143" mass="125675">MRTLVSHVKRPKTKFLLHVTIPTTPPVDAVLGGSLTLPCLVSLAHPPPSPSTNGRHAVLSLPRVKWSVLTQGRETEILVARGDRVRVSEAYKDRASLLNYAYSPADLTLRLDGLRQNDTGFYRCEVQQGLEDADDVAQIKVKGVVFHYRDASSRYAFTFELAREACEEIGAKIATPEQLLAAYHSGYEQCDAGWLSDHSVRYPIQMPREGCFGDMDGLPGVRNYGLLEPDELYDVYCYVENIEGEVFHGSAPQRFTFWEAKAYCLSHGAELATTAQLYAAWNDGLNHCSPGWLADGSVRYPIVTPRERCGGGEPGVRTVYRYSNQTGFPEADTRHDVYCFRKDIGQDIVFLTNPAQEEVSVSEVTAEGSEEVLHAQTVSPVRQVPVEAQAPTLCYDKEPLLTVDLHQSVTPPSEHQQPFSTKDTWEPVEKASYPESYQPAPEETPDTDHEESHVHSTPPPEADDAATTDEDSTSSPANVTMSESGEPSETHISEINQETETLDMLGVNATSGTDANELFNSSSEVHQEDELPVSQEDHTPEVHLEHASETELVYSSTSYDVSGQPEEASAGPVEEVSTVTTSPHTEETDVHATTPPVNHPTGEESGEESADPPPDEETQDLHSGVMIESSTPVDHSEEEYNSTSEEAATDDPTEQSGHIHPAEIPTVEIITVTDDSGSSVDAPVLNNDPVTLLTSPVPVTLSPPSAEVEASSPEIITFIPESNASSGAEPLEDFQDKTEQEGLGQSPEVFLSTTENITDSDLEGREQDDSDGSGESSGESSEVKPELLLTNPTVSTDRTSEATEGEAGTGAPPPSDVKITLIPHLTLTPGWEPEPSSSTLQESRSDREYSAETPVAEESDDDSKQEEVAVEITTSSVNDVTAATTPALTVLHHLHMCADSCLENPCLNGGTCVEGESTRCLCLPGYDGDMCQKDLEVCEPGWEKFQGFCYRHFTKRQSWEAAEQHCRMCGGHLISVMTPEEQDYINDKYREYQWIGLNDRTIEGDFRWSDGNPLLYENWFRGQPDSYFLSGEDCAVMVWHDGGHWSDVPCNYHLSYTCKKGVSASCGEPPQVPHAKVFGKKRSRYETNTKVRYYCEEGFVQKLNPVIKCLSGGQWEEPMITCLSSNVELNRQQVYRAVKLIQV</sequence>
<dbReference type="GO" id="GO:0001501">
    <property type="term" value="P:skeletal system development"/>
    <property type="evidence" value="ECO:0007669"/>
    <property type="project" value="TreeGrafter"/>
</dbReference>
<evidence type="ECO:0000256" key="7">
    <source>
        <dbReference type="ARBA" id="ARBA00023180"/>
    </source>
</evidence>
<dbReference type="PROSITE" id="PS50923">
    <property type="entry name" value="SUSHI"/>
    <property type="match status" value="1"/>
</dbReference>
<dbReference type="PROSITE" id="PS00022">
    <property type="entry name" value="EGF_1"/>
    <property type="match status" value="1"/>
</dbReference>
<feature type="disulfide bond" evidence="11">
    <location>
        <begin position="190"/>
        <end position="211"/>
    </location>
</feature>
<dbReference type="Gene3D" id="2.10.25.10">
    <property type="entry name" value="Laminin"/>
    <property type="match status" value="1"/>
</dbReference>
<dbReference type="GeneTree" id="ENSGT00940000157343"/>
<dbReference type="GO" id="GO:0002052">
    <property type="term" value="P:positive regulation of neuroblast proliferation"/>
    <property type="evidence" value="ECO:0007669"/>
    <property type="project" value="TreeGrafter"/>
</dbReference>
<dbReference type="AlphaFoldDB" id="A0A3B4UR99"/>
<accession>A0A3B4UR99</accession>
<dbReference type="GO" id="GO:0045202">
    <property type="term" value="C:synapse"/>
    <property type="evidence" value="ECO:0007669"/>
    <property type="project" value="TreeGrafter"/>
</dbReference>
<keyword evidence="5" id="KW-0654">Proteoglycan</keyword>
<dbReference type="CDD" id="cd00033">
    <property type="entry name" value="CCP"/>
    <property type="match status" value="1"/>
</dbReference>
<dbReference type="SMART" id="SM00409">
    <property type="entry name" value="IG"/>
    <property type="match status" value="1"/>
</dbReference>
<dbReference type="SUPFAM" id="SSF56436">
    <property type="entry name" value="C-type lectin-like"/>
    <property type="match status" value="3"/>
</dbReference>
<feature type="disulfide bond" evidence="11">
    <location>
        <begin position="288"/>
        <end position="309"/>
    </location>
</feature>
<dbReference type="InterPro" id="IPR007110">
    <property type="entry name" value="Ig-like_dom"/>
</dbReference>
<dbReference type="PROSITE" id="PS50026">
    <property type="entry name" value="EGF_3"/>
    <property type="match status" value="1"/>
</dbReference>
<feature type="disulfide bond" evidence="10">
    <location>
        <begin position="1066"/>
        <end position="1109"/>
    </location>
</feature>
<evidence type="ECO:0000259" key="13">
    <source>
        <dbReference type="PROSITE" id="PS50026"/>
    </source>
</evidence>
<dbReference type="InterPro" id="IPR018378">
    <property type="entry name" value="C-type_lectin_CS"/>
</dbReference>
<dbReference type="InterPro" id="IPR003599">
    <property type="entry name" value="Ig_sub"/>
</dbReference>
<organism evidence="18 19">
    <name type="scientific">Seriola dumerili</name>
    <name type="common">Greater amberjack</name>
    <name type="synonym">Caranx dumerili</name>
    <dbReference type="NCBI Taxonomy" id="41447"/>
    <lineage>
        <taxon>Eukaryota</taxon>
        <taxon>Metazoa</taxon>
        <taxon>Chordata</taxon>
        <taxon>Craniata</taxon>
        <taxon>Vertebrata</taxon>
        <taxon>Euteleostomi</taxon>
        <taxon>Actinopterygii</taxon>
        <taxon>Neopterygii</taxon>
        <taxon>Teleostei</taxon>
        <taxon>Neoteleostei</taxon>
        <taxon>Acanthomorphata</taxon>
        <taxon>Carangaria</taxon>
        <taxon>Carangiformes</taxon>
        <taxon>Carangidae</taxon>
        <taxon>Seriola</taxon>
    </lineage>
</organism>
<dbReference type="PROSITE" id="PS50835">
    <property type="entry name" value="IG_LIKE"/>
    <property type="match status" value="1"/>
</dbReference>
<evidence type="ECO:0000256" key="10">
    <source>
        <dbReference type="PROSITE-ProRule" id="PRU00302"/>
    </source>
</evidence>
<dbReference type="Gene3D" id="2.60.40.10">
    <property type="entry name" value="Immunoglobulins"/>
    <property type="match status" value="1"/>
</dbReference>
<dbReference type="Pfam" id="PF00193">
    <property type="entry name" value="Xlink"/>
    <property type="match status" value="2"/>
</dbReference>
<dbReference type="Pfam" id="PF07686">
    <property type="entry name" value="V-set"/>
    <property type="match status" value="1"/>
</dbReference>
<protein>
    <submittedName>
        <fullName evidence="18">Brevican</fullName>
    </submittedName>
</protein>
<evidence type="ECO:0000256" key="9">
    <source>
        <dbReference type="PROSITE-ProRule" id="PRU00076"/>
    </source>
</evidence>
<keyword evidence="2" id="KW-0964">Secreted</keyword>
<dbReference type="Ensembl" id="ENSSDUT00000021265.1">
    <property type="protein sequence ID" value="ENSSDUP00000020887.1"/>
    <property type="gene ID" value="ENSSDUG00000015084.1"/>
</dbReference>
<evidence type="ECO:0000256" key="8">
    <source>
        <dbReference type="ARBA" id="ARBA00023319"/>
    </source>
</evidence>
<feature type="compositionally biased region" description="Polar residues" evidence="12">
    <location>
        <begin position="509"/>
        <end position="524"/>
    </location>
</feature>
<dbReference type="FunFam" id="3.10.100.10:FF:000011">
    <property type="entry name" value="Aggrecan core protein"/>
    <property type="match status" value="1"/>
</dbReference>
<evidence type="ECO:0000256" key="2">
    <source>
        <dbReference type="ARBA" id="ARBA00022525"/>
    </source>
</evidence>
<feature type="domain" description="EGF-like" evidence="13">
    <location>
        <begin position="898"/>
        <end position="932"/>
    </location>
</feature>
<dbReference type="GO" id="GO:0010001">
    <property type="term" value="P:glial cell differentiation"/>
    <property type="evidence" value="ECO:0007669"/>
    <property type="project" value="TreeGrafter"/>
</dbReference>
<dbReference type="InterPro" id="IPR013106">
    <property type="entry name" value="Ig_V-set"/>
</dbReference>
<dbReference type="InterPro" id="IPR050691">
    <property type="entry name" value="Hyaluronan_bind_Proteoglycan"/>
</dbReference>
<dbReference type="InterPro" id="IPR000742">
    <property type="entry name" value="EGF"/>
</dbReference>
<feature type="compositionally biased region" description="Basic and acidic residues" evidence="12">
    <location>
        <begin position="525"/>
        <end position="549"/>
    </location>
</feature>
<comment type="caution">
    <text evidence="9">Lacks conserved residue(s) required for the propagation of feature annotation.</text>
</comment>
<keyword evidence="8" id="KW-0393">Immunoglobulin domain</keyword>
<dbReference type="GO" id="GO:0007417">
    <property type="term" value="P:central nervous system development"/>
    <property type="evidence" value="ECO:0007669"/>
    <property type="project" value="TreeGrafter"/>
</dbReference>
<dbReference type="InterPro" id="IPR013783">
    <property type="entry name" value="Ig-like_fold"/>
</dbReference>
<keyword evidence="6 9" id="KW-1015">Disulfide bond</keyword>
<reference evidence="18" key="2">
    <citation type="submission" date="2025-09" db="UniProtKB">
        <authorList>
            <consortium name="Ensembl"/>
        </authorList>
    </citation>
    <scope>IDENTIFICATION</scope>
</reference>
<feature type="region of interest" description="Disordered" evidence="12">
    <location>
        <begin position="509"/>
        <end position="665"/>
    </location>
</feature>
<evidence type="ECO:0000256" key="12">
    <source>
        <dbReference type="SAM" id="MobiDB-lite"/>
    </source>
</evidence>
<feature type="domain" description="C-type lectin" evidence="14">
    <location>
        <begin position="945"/>
        <end position="1059"/>
    </location>
</feature>
<feature type="domain" description="Link" evidence="17">
    <location>
        <begin position="144"/>
        <end position="239"/>
    </location>
</feature>
<dbReference type="SUPFAM" id="SSF48726">
    <property type="entry name" value="Immunoglobulin"/>
    <property type="match status" value="1"/>
</dbReference>
<evidence type="ECO:0000313" key="19">
    <source>
        <dbReference type="Proteomes" id="UP000261420"/>
    </source>
</evidence>
<dbReference type="FunFam" id="2.10.70.10:FF:000003">
    <property type="entry name" value="Versican core protein"/>
    <property type="match status" value="1"/>
</dbReference>
<dbReference type="Pfam" id="PF00084">
    <property type="entry name" value="Sushi"/>
    <property type="match status" value="1"/>
</dbReference>
<dbReference type="PROSITE" id="PS50041">
    <property type="entry name" value="C_TYPE_LECTIN_2"/>
    <property type="match status" value="1"/>
</dbReference>
<keyword evidence="4" id="KW-0677">Repeat</keyword>
<proteinExistence type="predicted"/>
<dbReference type="GO" id="GO:0005540">
    <property type="term" value="F:hyaluronic acid binding"/>
    <property type="evidence" value="ECO:0007669"/>
    <property type="project" value="InterPro"/>
</dbReference>
<evidence type="ECO:0000256" key="6">
    <source>
        <dbReference type="ARBA" id="ARBA00023157"/>
    </source>
</evidence>
<evidence type="ECO:0000256" key="4">
    <source>
        <dbReference type="ARBA" id="ARBA00022737"/>
    </source>
</evidence>
<dbReference type="SUPFAM" id="SSF57535">
    <property type="entry name" value="Complement control module/SCR domain"/>
    <property type="match status" value="1"/>
</dbReference>
<keyword evidence="7" id="KW-0325">Glycoprotein</keyword>
<name>A0A3B4UR99_SERDU</name>
<dbReference type="PROSITE" id="PS50963">
    <property type="entry name" value="LINK_2"/>
    <property type="match status" value="2"/>
</dbReference>
<dbReference type="CDD" id="cd03517">
    <property type="entry name" value="Link_domain_CSPGs_modules_1_3"/>
    <property type="match status" value="1"/>
</dbReference>
<keyword evidence="10" id="KW-0768">Sushi</keyword>
<dbReference type="PANTHER" id="PTHR22804:SF41">
    <property type="entry name" value="BREVICAN CORE PROTEIN"/>
    <property type="match status" value="1"/>
</dbReference>
<keyword evidence="3" id="KW-0732">Signal</keyword>
<evidence type="ECO:0000259" key="14">
    <source>
        <dbReference type="PROSITE" id="PS50041"/>
    </source>
</evidence>
<dbReference type="PRINTS" id="PR01265">
    <property type="entry name" value="LINKMODULE"/>
</dbReference>
<dbReference type="GO" id="GO:0005615">
    <property type="term" value="C:extracellular space"/>
    <property type="evidence" value="ECO:0007669"/>
    <property type="project" value="TreeGrafter"/>
</dbReference>
<feature type="compositionally biased region" description="Low complexity" evidence="12">
    <location>
        <begin position="695"/>
        <end position="714"/>
    </location>
</feature>
<comment type="subcellular location">
    <subcellularLocation>
        <location evidence="1">Secreted</location>
    </subcellularLocation>
</comment>
<dbReference type="InterPro" id="IPR016186">
    <property type="entry name" value="C-type_lectin-like/link_sf"/>
</dbReference>
<dbReference type="InterPro" id="IPR036179">
    <property type="entry name" value="Ig-like_dom_sf"/>
</dbReference>
<dbReference type="FunFam" id="3.10.100.10:FF:000002">
    <property type="entry name" value="Hyaluronan proteoglycan link protein 1"/>
    <property type="match status" value="1"/>
</dbReference>
<feature type="domain" description="Ig-like" evidence="15">
    <location>
        <begin position="11"/>
        <end position="137"/>
    </location>
</feature>
<keyword evidence="19" id="KW-1185">Reference proteome</keyword>
<dbReference type="InterPro" id="IPR001304">
    <property type="entry name" value="C-type_lectin-like"/>
</dbReference>
<dbReference type="CDD" id="cd00054">
    <property type="entry name" value="EGF_CA"/>
    <property type="match status" value="1"/>
</dbReference>
<feature type="compositionally biased region" description="Acidic residues" evidence="12">
    <location>
        <begin position="461"/>
        <end position="472"/>
    </location>
</feature>
<evidence type="ECO:0000256" key="11">
    <source>
        <dbReference type="PROSITE-ProRule" id="PRU00323"/>
    </source>
</evidence>
<dbReference type="SMART" id="SM00445">
    <property type="entry name" value="LINK"/>
    <property type="match status" value="2"/>
</dbReference>
<dbReference type="Pfam" id="PF00059">
    <property type="entry name" value="Lectin_C"/>
    <property type="match status" value="1"/>
</dbReference>
<evidence type="ECO:0000259" key="15">
    <source>
        <dbReference type="PROSITE" id="PS50835"/>
    </source>
</evidence>
<dbReference type="InterPro" id="IPR000538">
    <property type="entry name" value="Link_dom"/>
</dbReference>
<reference evidence="18" key="1">
    <citation type="submission" date="2025-08" db="UniProtKB">
        <authorList>
            <consortium name="Ensembl"/>
        </authorList>
    </citation>
    <scope>IDENTIFICATION</scope>
</reference>
<dbReference type="InterPro" id="IPR000436">
    <property type="entry name" value="Sushi_SCR_CCP_dom"/>
</dbReference>
<dbReference type="PROSITE" id="PS01241">
    <property type="entry name" value="LINK_1"/>
    <property type="match status" value="1"/>
</dbReference>
<evidence type="ECO:0000256" key="5">
    <source>
        <dbReference type="ARBA" id="ARBA00022974"/>
    </source>
</evidence>
<evidence type="ECO:0000313" key="18">
    <source>
        <dbReference type="Ensembl" id="ENSSDUP00000020887.1"/>
    </source>
</evidence>
<dbReference type="FunFam" id="2.60.40.10:FF:001192">
    <property type="entry name" value="Aggrecan core protein"/>
    <property type="match status" value="1"/>
</dbReference>
<feature type="domain" description="Sushi" evidence="16">
    <location>
        <begin position="1064"/>
        <end position="1124"/>
    </location>
</feature>
<evidence type="ECO:0000259" key="17">
    <source>
        <dbReference type="PROSITE" id="PS50963"/>
    </source>
</evidence>
<feature type="region of interest" description="Disordered" evidence="12">
    <location>
        <begin position="408"/>
        <end position="491"/>
    </location>
</feature>
<dbReference type="PROSITE" id="PS01186">
    <property type="entry name" value="EGF_2"/>
    <property type="match status" value="1"/>
</dbReference>
<dbReference type="GO" id="GO:0007155">
    <property type="term" value="P:cell adhesion"/>
    <property type="evidence" value="ECO:0007669"/>
    <property type="project" value="InterPro"/>
</dbReference>
<feature type="disulfide bond" evidence="10">
    <location>
        <begin position="1095"/>
        <end position="1122"/>
    </location>
</feature>
<feature type="compositionally biased region" description="Acidic residues" evidence="12">
    <location>
        <begin position="855"/>
        <end position="864"/>
    </location>
</feature>
<feature type="domain" description="Link" evidence="17">
    <location>
        <begin position="245"/>
        <end position="341"/>
    </location>
</feature>
<dbReference type="SMART" id="SM00181">
    <property type="entry name" value="EGF"/>
    <property type="match status" value="1"/>
</dbReference>
<dbReference type="GO" id="GO:0072534">
    <property type="term" value="C:perineuronal net"/>
    <property type="evidence" value="ECO:0007669"/>
    <property type="project" value="TreeGrafter"/>
</dbReference>
<dbReference type="InterPro" id="IPR035976">
    <property type="entry name" value="Sushi/SCR/CCP_sf"/>
</dbReference>
<dbReference type="Gene3D" id="3.10.100.10">
    <property type="entry name" value="Mannose-Binding Protein A, subunit A"/>
    <property type="match status" value="3"/>
</dbReference>
<feature type="compositionally biased region" description="Polar residues" evidence="12">
    <location>
        <begin position="408"/>
        <end position="422"/>
    </location>
</feature>
<dbReference type="CDD" id="cd03520">
    <property type="entry name" value="Link_domain_CSPGs_modules_2_4"/>
    <property type="match status" value="1"/>
</dbReference>
<dbReference type="Proteomes" id="UP000261420">
    <property type="component" value="Unplaced"/>
</dbReference>
<feature type="compositionally biased region" description="Acidic residues" evidence="12">
    <location>
        <begin position="604"/>
        <end position="618"/>
    </location>
</feature>
<dbReference type="SMART" id="SM00034">
    <property type="entry name" value="CLECT"/>
    <property type="match status" value="1"/>
</dbReference>
<evidence type="ECO:0000259" key="16">
    <source>
        <dbReference type="PROSITE" id="PS50923"/>
    </source>
</evidence>
<evidence type="ECO:0000256" key="1">
    <source>
        <dbReference type="ARBA" id="ARBA00004613"/>
    </source>
</evidence>
<dbReference type="FunFam" id="3.10.100.10:FF:000003">
    <property type="entry name" value="Versican core protein"/>
    <property type="match status" value="1"/>
</dbReference>
<dbReference type="SMART" id="SM00406">
    <property type="entry name" value="IGv"/>
    <property type="match status" value="1"/>
</dbReference>
<dbReference type="PROSITE" id="PS00615">
    <property type="entry name" value="C_TYPE_LECTIN_1"/>
    <property type="match status" value="1"/>
</dbReference>
<dbReference type="SMART" id="SM00032">
    <property type="entry name" value="CCP"/>
    <property type="match status" value="1"/>
</dbReference>
<keyword evidence="9" id="KW-0245">EGF-like domain</keyword>
<feature type="region of interest" description="Disordered" evidence="12">
    <location>
        <begin position="695"/>
        <end position="865"/>
    </location>
</feature>
<dbReference type="InterPro" id="IPR016187">
    <property type="entry name" value="CTDL_fold"/>
</dbReference>
<dbReference type="Gene3D" id="2.10.70.10">
    <property type="entry name" value="Complement Module, domain 1"/>
    <property type="match status" value="1"/>
</dbReference>
<feature type="disulfide bond" evidence="9">
    <location>
        <begin position="922"/>
        <end position="931"/>
    </location>
</feature>
<dbReference type="PANTHER" id="PTHR22804">
    <property type="entry name" value="AGGRECAN/VERSICAN PROTEOGLYCAN"/>
    <property type="match status" value="1"/>
</dbReference>
<dbReference type="Pfam" id="PF00008">
    <property type="entry name" value="EGF"/>
    <property type="match status" value="1"/>
</dbReference>
<feature type="compositionally biased region" description="Polar residues" evidence="12">
    <location>
        <begin position="478"/>
        <end position="487"/>
    </location>
</feature>